<evidence type="ECO:0000256" key="1">
    <source>
        <dbReference type="SAM" id="MobiDB-lite"/>
    </source>
</evidence>
<feature type="region of interest" description="Disordered" evidence="1">
    <location>
        <begin position="95"/>
        <end position="115"/>
    </location>
</feature>
<evidence type="ECO:0000256" key="2">
    <source>
        <dbReference type="SAM" id="Phobius"/>
    </source>
</evidence>
<name>A0AAW0QQI2_9PEZI</name>
<organism evidence="3 4">
    <name type="scientific">Apiospora kogelbergensis</name>
    <dbReference type="NCBI Taxonomy" id="1337665"/>
    <lineage>
        <taxon>Eukaryota</taxon>
        <taxon>Fungi</taxon>
        <taxon>Dikarya</taxon>
        <taxon>Ascomycota</taxon>
        <taxon>Pezizomycotina</taxon>
        <taxon>Sordariomycetes</taxon>
        <taxon>Xylariomycetidae</taxon>
        <taxon>Amphisphaeriales</taxon>
        <taxon>Apiosporaceae</taxon>
        <taxon>Apiospora</taxon>
    </lineage>
</organism>
<dbReference type="AlphaFoldDB" id="A0AAW0QQI2"/>
<accession>A0AAW0QQI2</accession>
<dbReference type="Proteomes" id="UP001392437">
    <property type="component" value="Unassembled WGS sequence"/>
</dbReference>
<comment type="caution">
    <text evidence="3">The sequence shown here is derived from an EMBL/GenBank/DDBJ whole genome shotgun (WGS) entry which is preliminary data.</text>
</comment>
<gene>
    <name evidence="3" type="ORF">PG999_012050</name>
</gene>
<keyword evidence="2" id="KW-0472">Membrane</keyword>
<protein>
    <recommendedName>
        <fullName evidence="5">Major Facilitator Superfamily protein</fullName>
    </recommendedName>
</protein>
<evidence type="ECO:0000313" key="4">
    <source>
        <dbReference type="Proteomes" id="UP001392437"/>
    </source>
</evidence>
<reference evidence="3 4" key="1">
    <citation type="submission" date="2023-01" db="EMBL/GenBank/DDBJ databases">
        <title>Analysis of 21 Apiospora genomes using comparative genomics revels a genus with tremendous synthesis potential of carbohydrate active enzymes and secondary metabolites.</title>
        <authorList>
            <person name="Sorensen T."/>
        </authorList>
    </citation>
    <scope>NUCLEOTIDE SEQUENCE [LARGE SCALE GENOMIC DNA]</scope>
    <source>
        <strain evidence="3 4">CBS 117206</strain>
    </source>
</reference>
<keyword evidence="4" id="KW-1185">Reference proteome</keyword>
<keyword evidence="2" id="KW-0812">Transmembrane</keyword>
<keyword evidence="2" id="KW-1133">Transmembrane helix</keyword>
<sequence>MLIMQFLTGATTASTFVLCGTLLTDLNIQRSATAQAASNLVRCLTAAGAIAAMEALVQSLGPGWCFAIYAILLMMCVPLAWVLRRQGMAWRRKKVGGVSGPGAGSQGPNEGPETF</sequence>
<dbReference type="InterPro" id="IPR036259">
    <property type="entry name" value="MFS_trans_sf"/>
</dbReference>
<evidence type="ECO:0000313" key="3">
    <source>
        <dbReference type="EMBL" id="KAK8101676.1"/>
    </source>
</evidence>
<dbReference type="EMBL" id="JAQQWP010000009">
    <property type="protein sequence ID" value="KAK8101676.1"/>
    <property type="molecule type" value="Genomic_DNA"/>
</dbReference>
<feature type="transmembrane region" description="Helical" evidence="2">
    <location>
        <begin position="60"/>
        <end position="83"/>
    </location>
</feature>
<proteinExistence type="predicted"/>
<evidence type="ECO:0008006" key="5">
    <source>
        <dbReference type="Google" id="ProtNLM"/>
    </source>
</evidence>
<dbReference type="SUPFAM" id="SSF103473">
    <property type="entry name" value="MFS general substrate transporter"/>
    <property type="match status" value="1"/>
</dbReference>